<dbReference type="OrthoDB" id="4717039at2"/>
<dbReference type="RefSeq" id="WP_089251825.1">
    <property type="nucleotide sequence ID" value="NZ_FZOW01000023.1"/>
</dbReference>
<organism evidence="1 2">
    <name type="scientific">Rhodococcoides kyotonense</name>
    <dbReference type="NCBI Taxonomy" id="398843"/>
    <lineage>
        <taxon>Bacteria</taxon>
        <taxon>Bacillati</taxon>
        <taxon>Actinomycetota</taxon>
        <taxon>Actinomycetes</taxon>
        <taxon>Mycobacteriales</taxon>
        <taxon>Nocardiaceae</taxon>
        <taxon>Rhodococcoides</taxon>
    </lineage>
</organism>
<reference evidence="2" key="1">
    <citation type="submission" date="2017-06" db="EMBL/GenBank/DDBJ databases">
        <authorList>
            <person name="Varghese N."/>
            <person name="Submissions S."/>
        </authorList>
    </citation>
    <scope>NUCLEOTIDE SEQUENCE [LARGE SCALE GENOMIC DNA]</scope>
    <source>
        <strain evidence="2">JCM 23211</strain>
    </source>
</reference>
<proteinExistence type="predicted"/>
<dbReference type="AlphaFoldDB" id="A0A239MVF5"/>
<accession>A0A239MVF5</accession>
<dbReference type="Proteomes" id="UP000198327">
    <property type="component" value="Unassembled WGS sequence"/>
</dbReference>
<keyword evidence="2" id="KW-1185">Reference proteome</keyword>
<gene>
    <name evidence="1" type="ORF">SAMN05421642_12326</name>
</gene>
<evidence type="ECO:0000313" key="1">
    <source>
        <dbReference type="EMBL" id="SNT46490.1"/>
    </source>
</evidence>
<protein>
    <submittedName>
        <fullName evidence="1">Uncharacterized protein</fullName>
    </submittedName>
</protein>
<name>A0A239MVF5_9NOCA</name>
<sequence length="93" mass="10544">MSQREYKEYYVVNDDIEQIHAKLVRAADSRVLDLSVTGEDGISTFDLHDPVPHYWESDELSHVIGRSAEGDQVNLDIKTDGEPATLIVWADEQ</sequence>
<dbReference type="EMBL" id="FZOW01000023">
    <property type="protein sequence ID" value="SNT46490.1"/>
    <property type="molecule type" value="Genomic_DNA"/>
</dbReference>
<evidence type="ECO:0000313" key="2">
    <source>
        <dbReference type="Proteomes" id="UP000198327"/>
    </source>
</evidence>